<gene>
    <name evidence="6" type="ORF">acsn021_25770</name>
</gene>
<dbReference type="CDD" id="cd00038">
    <property type="entry name" value="CAP_ED"/>
    <property type="match status" value="1"/>
</dbReference>
<feature type="domain" description="Cyclic nucleotide-binding" evidence="4">
    <location>
        <begin position="13"/>
        <end position="86"/>
    </location>
</feature>
<dbReference type="GO" id="GO:0006355">
    <property type="term" value="P:regulation of DNA-templated transcription"/>
    <property type="evidence" value="ECO:0007669"/>
    <property type="project" value="InterPro"/>
</dbReference>
<evidence type="ECO:0000256" key="1">
    <source>
        <dbReference type="ARBA" id="ARBA00023015"/>
    </source>
</evidence>
<name>A0A6S6R7M2_9FIRM</name>
<proteinExistence type="predicted"/>
<dbReference type="PROSITE" id="PS51063">
    <property type="entry name" value="HTH_CRP_2"/>
    <property type="match status" value="1"/>
</dbReference>
<sequence length="229" mass="26080">MVSLKDAIAATEIFKTASQTSLIEIAAFSSLLKVDKGKHLFRDKEEVKSIYILITGRASLYKLNSQGEKKVIFVYGEGSMLNEVMLQDLPASINCEMLEQSLVLAMPVTRFWHVMEKDSGLTKVIMNSMALKIRRLYRQLKNTTNDLTGEKRLAAKLYKLSKDYGIKQEDGLCIDLNLTITYLAEMLGSKRETVSRQAKKLVDMHLLVIHKNKFIIPDQQKLSDFFKKP</sequence>
<keyword evidence="1" id="KW-0805">Transcription regulation</keyword>
<dbReference type="Gene3D" id="2.60.120.10">
    <property type="entry name" value="Jelly Rolls"/>
    <property type="match status" value="1"/>
</dbReference>
<evidence type="ECO:0000259" key="5">
    <source>
        <dbReference type="PROSITE" id="PS51063"/>
    </source>
</evidence>
<protein>
    <submittedName>
        <fullName evidence="6">Crp/Fnr family transcriptional regulator</fullName>
    </submittedName>
</protein>
<dbReference type="InterPro" id="IPR014710">
    <property type="entry name" value="RmlC-like_jellyroll"/>
</dbReference>
<evidence type="ECO:0000256" key="3">
    <source>
        <dbReference type="ARBA" id="ARBA00023163"/>
    </source>
</evidence>
<dbReference type="Pfam" id="PF13545">
    <property type="entry name" value="HTH_Crp_2"/>
    <property type="match status" value="1"/>
</dbReference>
<dbReference type="Proteomes" id="UP000515561">
    <property type="component" value="Chromosome"/>
</dbReference>
<keyword evidence="3" id="KW-0804">Transcription</keyword>
<dbReference type="SMART" id="SM00100">
    <property type="entry name" value="cNMP"/>
    <property type="match status" value="1"/>
</dbReference>
<dbReference type="Gene3D" id="1.10.10.10">
    <property type="entry name" value="Winged helix-like DNA-binding domain superfamily/Winged helix DNA-binding domain"/>
    <property type="match status" value="1"/>
</dbReference>
<dbReference type="InterPro" id="IPR018490">
    <property type="entry name" value="cNMP-bd_dom_sf"/>
</dbReference>
<organism evidence="6 7">
    <name type="scientific">Anaerocolumna cellulosilytica</name>
    <dbReference type="NCBI Taxonomy" id="433286"/>
    <lineage>
        <taxon>Bacteria</taxon>
        <taxon>Bacillati</taxon>
        <taxon>Bacillota</taxon>
        <taxon>Clostridia</taxon>
        <taxon>Lachnospirales</taxon>
        <taxon>Lachnospiraceae</taxon>
        <taxon>Anaerocolumna</taxon>
    </lineage>
</organism>
<evidence type="ECO:0000256" key="2">
    <source>
        <dbReference type="ARBA" id="ARBA00023125"/>
    </source>
</evidence>
<dbReference type="InterPro" id="IPR036388">
    <property type="entry name" value="WH-like_DNA-bd_sf"/>
</dbReference>
<evidence type="ECO:0000313" key="7">
    <source>
        <dbReference type="Proteomes" id="UP000515561"/>
    </source>
</evidence>
<evidence type="ECO:0000313" key="6">
    <source>
        <dbReference type="EMBL" id="BCJ95008.1"/>
    </source>
</evidence>
<dbReference type="GO" id="GO:0003677">
    <property type="term" value="F:DNA binding"/>
    <property type="evidence" value="ECO:0007669"/>
    <property type="project" value="UniProtKB-KW"/>
</dbReference>
<dbReference type="PROSITE" id="PS50042">
    <property type="entry name" value="CNMP_BINDING_3"/>
    <property type="match status" value="1"/>
</dbReference>
<keyword evidence="7" id="KW-1185">Reference proteome</keyword>
<dbReference type="InterPro" id="IPR000595">
    <property type="entry name" value="cNMP-bd_dom"/>
</dbReference>
<dbReference type="InterPro" id="IPR036390">
    <property type="entry name" value="WH_DNA-bd_sf"/>
</dbReference>
<feature type="domain" description="HTH crp-type" evidence="5">
    <location>
        <begin position="147"/>
        <end position="220"/>
    </location>
</feature>
<dbReference type="KEGG" id="acel:acsn021_25770"/>
<dbReference type="SUPFAM" id="SSF46785">
    <property type="entry name" value="Winged helix' DNA-binding domain"/>
    <property type="match status" value="1"/>
</dbReference>
<dbReference type="AlphaFoldDB" id="A0A6S6R7M2"/>
<dbReference type="InterPro" id="IPR012318">
    <property type="entry name" value="HTH_CRP"/>
</dbReference>
<evidence type="ECO:0000259" key="4">
    <source>
        <dbReference type="PROSITE" id="PS50042"/>
    </source>
</evidence>
<reference evidence="6 7" key="1">
    <citation type="journal article" date="2016" name="Int. J. Syst. Evol. Microbiol.">
        <title>Descriptions of Anaerotaenia torta gen. nov., sp. nov. and Anaerocolumna cellulosilytica gen. nov., sp. nov. isolated from a methanogenic reactor of cattle waste.</title>
        <authorList>
            <person name="Uek A."/>
            <person name="Ohtaki Y."/>
            <person name="Kaku N."/>
            <person name="Ueki K."/>
        </authorList>
    </citation>
    <scope>NUCLEOTIDE SEQUENCE [LARGE SCALE GENOMIC DNA]</scope>
    <source>
        <strain evidence="6 7">SN021</strain>
    </source>
</reference>
<dbReference type="SUPFAM" id="SSF51206">
    <property type="entry name" value="cAMP-binding domain-like"/>
    <property type="match status" value="1"/>
</dbReference>
<keyword evidence="2" id="KW-0238">DNA-binding</keyword>
<dbReference type="EMBL" id="AP023367">
    <property type="protein sequence ID" value="BCJ95008.1"/>
    <property type="molecule type" value="Genomic_DNA"/>
</dbReference>
<dbReference type="Pfam" id="PF00027">
    <property type="entry name" value="cNMP_binding"/>
    <property type="match status" value="1"/>
</dbReference>
<accession>A0A6S6R7M2</accession>